<keyword evidence="4" id="KW-1185">Reference proteome</keyword>
<feature type="chain" id="PRO_5045761684" description="Secreted protein" evidence="2">
    <location>
        <begin position="23"/>
        <end position="178"/>
    </location>
</feature>
<evidence type="ECO:0000256" key="2">
    <source>
        <dbReference type="SAM" id="SignalP"/>
    </source>
</evidence>
<dbReference type="RefSeq" id="WP_283213661.1">
    <property type="nucleotide sequence ID" value="NZ_JASGBI010000001.1"/>
</dbReference>
<reference evidence="3 4" key="1">
    <citation type="submission" date="2023-05" db="EMBL/GenBank/DDBJ databases">
        <title>Lysobacter sp. strain LF1 Genome sequencing and assembly.</title>
        <authorList>
            <person name="Jung Y."/>
        </authorList>
    </citation>
    <scope>NUCLEOTIDE SEQUENCE [LARGE SCALE GENOMIC DNA]</scope>
    <source>
        <strain evidence="3 4">LF1</strain>
    </source>
</reference>
<evidence type="ECO:0008006" key="5">
    <source>
        <dbReference type="Google" id="ProtNLM"/>
    </source>
</evidence>
<dbReference type="Proteomes" id="UP001321580">
    <property type="component" value="Unassembled WGS sequence"/>
</dbReference>
<gene>
    <name evidence="3" type="ORF">QLQ15_15535</name>
</gene>
<comment type="caution">
    <text evidence="3">The sequence shown here is derived from an EMBL/GenBank/DDBJ whole genome shotgun (WGS) entry which is preliminary data.</text>
</comment>
<feature type="signal peptide" evidence="2">
    <location>
        <begin position="1"/>
        <end position="22"/>
    </location>
</feature>
<proteinExistence type="predicted"/>
<evidence type="ECO:0000313" key="4">
    <source>
        <dbReference type="Proteomes" id="UP001321580"/>
    </source>
</evidence>
<feature type="region of interest" description="Disordered" evidence="1">
    <location>
        <begin position="150"/>
        <end position="178"/>
    </location>
</feature>
<keyword evidence="2" id="KW-0732">Signal</keyword>
<evidence type="ECO:0000256" key="1">
    <source>
        <dbReference type="SAM" id="MobiDB-lite"/>
    </source>
</evidence>
<evidence type="ECO:0000313" key="3">
    <source>
        <dbReference type="EMBL" id="MDI9240320.1"/>
    </source>
</evidence>
<dbReference type="EMBL" id="JASGBI010000001">
    <property type="protein sequence ID" value="MDI9240320.1"/>
    <property type="molecule type" value="Genomic_DNA"/>
</dbReference>
<accession>A0ABT6XKN7</accession>
<organism evidence="3 4">
    <name type="scientific">Lysobacter stagni</name>
    <dbReference type="NCBI Taxonomy" id="3045172"/>
    <lineage>
        <taxon>Bacteria</taxon>
        <taxon>Pseudomonadati</taxon>
        <taxon>Pseudomonadota</taxon>
        <taxon>Gammaproteobacteria</taxon>
        <taxon>Lysobacterales</taxon>
        <taxon>Lysobacteraceae</taxon>
        <taxon>Lysobacter</taxon>
    </lineage>
</organism>
<protein>
    <recommendedName>
        <fullName evidence="5">Secreted protein</fullName>
    </recommendedName>
</protein>
<sequence length="178" mass="18433">MNPRTVGVLLAVLSVTAAPLPAAPPRAAQAEIYVSAPKDICFRTAATESGWGDCIRLRDELVLRPAIGSGYDVGLETVWTNGHSCSFHGTGRREGTRLVATSSGQPQCPLVLEFHGGSITTSYPGPGCIPESCGVRGTIDGVVLERVPCSPPDGVRSANEDVPEGCTRPATPAPAPEG</sequence>
<name>A0ABT6XKN7_9GAMM</name>